<dbReference type="AlphaFoldDB" id="A0A5C6AEJ4"/>
<feature type="transmembrane region" description="Helical" evidence="1">
    <location>
        <begin position="36"/>
        <end position="54"/>
    </location>
</feature>
<evidence type="ECO:0000256" key="1">
    <source>
        <dbReference type="SAM" id="Phobius"/>
    </source>
</evidence>
<feature type="transmembrane region" description="Helical" evidence="1">
    <location>
        <begin position="133"/>
        <end position="153"/>
    </location>
</feature>
<feature type="transmembrane region" description="Helical" evidence="1">
    <location>
        <begin position="98"/>
        <end position="121"/>
    </location>
</feature>
<protein>
    <submittedName>
        <fullName evidence="3">PTS system fructose-specific EIIABC component</fullName>
    </submittedName>
</protein>
<dbReference type="EMBL" id="SJPR01000002">
    <property type="protein sequence ID" value="TWT98029.1"/>
    <property type="molecule type" value="Genomic_DNA"/>
</dbReference>
<feature type="transmembrane region" description="Helical" evidence="1">
    <location>
        <begin position="234"/>
        <end position="252"/>
    </location>
</feature>
<dbReference type="PANTHER" id="PTHR43021:SF2">
    <property type="entry name" value="CATION_H+ EXCHANGER DOMAIN-CONTAINING PROTEIN"/>
    <property type="match status" value="1"/>
</dbReference>
<dbReference type="CDD" id="cd00211">
    <property type="entry name" value="PTS_IIA_fru"/>
    <property type="match status" value="1"/>
</dbReference>
<keyword evidence="1" id="KW-1133">Transmembrane helix</keyword>
<feature type="transmembrane region" description="Helical" evidence="1">
    <location>
        <begin position="12"/>
        <end position="31"/>
    </location>
</feature>
<dbReference type="PANTHER" id="PTHR43021">
    <property type="entry name" value="NA(+)/H(+) ANTIPORTER-RELATED"/>
    <property type="match status" value="1"/>
</dbReference>
<evidence type="ECO:0000313" key="4">
    <source>
        <dbReference type="Proteomes" id="UP000317421"/>
    </source>
</evidence>
<gene>
    <name evidence="3" type="primary">fruA</name>
    <name evidence="3" type="ORF">Pla108_21840</name>
</gene>
<feature type="transmembrane region" description="Helical" evidence="1">
    <location>
        <begin position="286"/>
        <end position="305"/>
    </location>
</feature>
<dbReference type="Gene3D" id="3.40.930.10">
    <property type="entry name" value="Mannitol-specific EII, Chain A"/>
    <property type="match status" value="1"/>
</dbReference>
<dbReference type="Gene3D" id="1.20.1530.20">
    <property type="match status" value="1"/>
</dbReference>
<evidence type="ECO:0000313" key="3">
    <source>
        <dbReference type="EMBL" id="TWT98029.1"/>
    </source>
</evidence>
<dbReference type="PROSITE" id="PS51094">
    <property type="entry name" value="PTS_EIIA_TYPE_2"/>
    <property type="match status" value="1"/>
</dbReference>
<keyword evidence="4" id="KW-1185">Reference proteome</keyword>
<organism evidence="3 4">
    <name type="scientific">Botrimarina colliarenosi</name>
    <dbReference type="NCBI Taxonomy" id="2528001"/>
    <lineage>
        <taxon>Bacteria</taxon>
        <taxon>Pseudomonadati</taxon>
        <taxon>Planctomycetota</taxon>
        <taxon>Planctomycetia</taxon>
        <taxon>Pirellulales</taxon>
        <taxon>Lacipirellulaceae</taxon>
        <taxon>Botrimarina</taxon>
    </lineage>
</organism>
<feature type="transmembrane region" description="Helical" evidence="1">
    <location>
        <begin position="258"/>
        <end position="274"/>
    </location>
</feature>
<evidence type="ECO:0000259" key="2">
    <source>
        <dbReference type="PROSITE" id="PS51094"/>
    </source>
</evidence>
<feature type="domain" description="PTS EIIA type-2" evidence="2">
    <location>
        <begin position="420"/>
        <end position="567"/>
    </location>
</feature>
<dbReference type="SUPFAM" id="SSF55804">
    <property type="entry name" value="Phoshotransferase/anion transport protein"/>
    <property type="match status" value="1"/>
</dbReference>
<feature type="transmembrane region" description="Helical" evidence="1">
    <location>
        <begin position="165"/>
        <end position="185"/>
    </location>
</feature>
<dbReference type="Proteomes" id="UP000317421">
    <property type="component" value="Unassembled WGS sequence"/>
</dbReference>
<feature type="transmembrane region" description="Helical" evidence="1">
    <location>
        <begin position="74"/>
        <end position="91"/>
    </location>
</feature>
<keyword evidence="1" id="KW-0472">Membrane</keyword>
<comment type="caution">
    <text evidence="3">The sequence shown here is derived from an EMBL/GenBank/DDBJ whole genome shotgun (WGS) entry which is preliminary data.</text>
</comment>
<keyword evidence="1" id="KW-0812">Transmembrane</keyword>
<dbReference type="Pfam" id="PF00359">
    <property type="entry name" value="PTS_EIIA_2"/>
    <property type="match status" value="1"/>
</dbReference>
<feature type="transmembrane region" description="Helical" evidence="1">
    <location>
        <begin position="350"/>
        <end position="369"/>
    </location>
</feature>
<feature type="transmembrane region" description="Helical" evidence="1">
    <location>
        <begin position="205"/>
        <end position="227"/>
    </location>
</feature>
<proteinExistence type="predicted"/>
<accession>A0A5C6AEJ4</accession>
<feature type="transmembrane region" description="Helical" evidence="1">
    <location>
        <begin position="311"/>
        <end position="329"/>
    </location>
</feature>
<dbReference type="RefSeq" id="WP_146444916.1">
    <property type="nucleotide sequence ID" value="NZ_SJPR01000002.1"/>
</dbReference>
<reference evidence="3 4" key="1">
    <citation type="submission" date="2019-02" db="EMBL/GenBank/DDBJ databases">
        <title>Deep-cultivation of Planctomycetes and their phenomic and genomic characterization uncovers novel biology.</title>
        <authorList>
            <person name="Wiegand S."/>
            <person name="Jogler M."/>
            <person name="Boedeker C."/>
            <person name="Pinto D."/>
            <person name="Vollmers J."/>
            <person name="Rivas-Marin E."/>
            <person name="Kohn T."/>
            <person name="Peeters S.H."/>
            <person name="Heuer A."/>
            <person name="Rast P."/>
            <person name="Oberbeckmann S."/>
            <person name="Bunk B."/>
            <person name="Jeske O."/>
            <person name="Meyerdierks A."/>
            <person name="Storesund J.E."/>
            <person name="Kallscheuer N."/>
            <person name="Luecker S."/>
            <person name="Lage O.M."/>
            <person name="Pohl T."/>
            <person name="Merkel B.J."/>
            <person name="Hornburger P."/>
            <person name="Mueller R.-W."/>
            <person name="Bruemmer F."/>
            <person name="Labrenz M."/>
            <person name="Spormann A.M."/>
            <person name="Op Den Camp H."/>
            <person name="Overmann J."/>
            <person name="Amann R."/>
            <person name="Jetten M.S.M."/>
            <person name="Mascher T."/>
            <person name="Medema M.H."/>
            <person name="Devos D.P."/>
            <person name="Kaster A.-K."/>
            <person name="Ovreas L."/>
            <person name="Rohde M."/>
            <person name="Galperin M.Y."/>
            <person name="Jogler C."/>
        </authorList>
    </citation>
    <scope>NUCLEOTIDE SEQUENCE [LARGE SCALE GENOMIC DNA]</scope>
    <source>
        <strain evidence="3 4">Pla108</strain>
    </source>
</reference>
<dbReference type="InterPro" id="IPR038770">
    <property type="entry name" value="Na+/solute_symporter_sf"/>
</dbReference>
<dbReference type="OrthoDB" id="9783404at2"/>
<dbReference type="InterPro" id="IPR016152">
    <property type="entry name" value="PTrfase/Anion_transptr"/>
</dbReference>
<dbReference type="InterPro" id="IPR002178">
    <property type="entry name" value="PTS_EIIA_type-2_dom"/>
</dbReference>
<name>A0A5C6AEJ4_9BACT</name>
<sequence length="584" mass="60975">MNYPFVPDDPLLQLALVLVAGILGGELFSFLRMPRVTGWIATGILLRTTAPWHGGFSGLSADTAGELRPFMNFVLGYIAFTVGAALHIASLRNAEKRLGLLLLGEAIVTPSVVLAIMAVVGPLVAPEVMTLKAAVLLAAIAIAGAPGTTVLVIQEARARGILTRTLLGAIALIDMVAVGTFVFAADFLAEGAGEGVSWLEASPAALVTVAREFAIAVGVGAVSAFAAMGLTRTVISPAFLGPTMVAVILGAWGGASGFGGSGILACTFAGIIVSNVRHDTVSSTQAYLHSIGAVLFAAFYTLAGMNLDVSIVTRVAGLVGLYFVARFAGKYAGAYTAMSIAQAPDRIRNYLGMALIPHGGVAVGLLLMVQSDPRLADVAETVTTVGLAALVINQLLGPSGLRLALSHVGEVGMAAPRLLDFLDENHITVGISGSTKEEVVRTLAAQLYTSNDHPSIPLEEFIEKVLERESLSSTVLGEGLMIPHAIIDEGDEITGVLGVSTKGIDLGAPDGRPVHAILLLATPTADRKRHLEVLAAFARAITRDVNLREQLYHARSAAHAYDILHAEDAEDINYFLEDAITRSK</sequence>